<organism evidence="11 12">
    <name type="scientific">Thalassococcus profundi</name>
    <dbReference type="NCBI Taxonomy" id="2282382"/>
    <lineage>
        <taxon>Bacteria</taxon>
        <taxon>Pseudomonadati</taxon>
        <taxon>Pseudomonadota</taxon>
        <taxon>Alphaproteobacteria</taxon>
        <taxon>Rhodobacterales</taxon>
        <taxon>Roseobacteraceae</taxon>
        <taxon>Thalassococcus</taxon>
    </lineage>
</organism>
<dbReference type="GO" id="GO:0009279">
    <property type="term" value="C:cell outer membrane"/>
    <property type="evidence" value="ECO:0007669"/>
    <property type="project" value="UniProtKB-SubCell"/>
</dbReference>
<keyword evidence="8" id="KW-0998">Cell outer membrane</keyword>
<evidence type="ECO:0000313" key="12">
    <source>
        <dbReference type="Proteomes" id="UP000253977"/>
    </source>
</evidence>
<name>A0A369TUL4_9RHOB</name>
<evidence type="ECO:0000256" key="8">
    <source>
        <dbReference type="ARBA" id="ARBA00023237"/>
    </source>
</evidence>
<evidence type="ECO:0000259" key="10">
    <source>
        <dbReference type="PROSITE" id="PS51779"/>
    </source>
</evidence>
<comment type="subcellular location">
    <subcellularLocation>
        <location evidence="1">Cell outer membrane</location>
    </subcellularLocation>
</comment>
<dbReference type="InterPro" id="IPR034746">
    <property type="entry name" value="POTRA"/>
</dbReference>
<dbReference type="Pfam" id="PF17287">
    <property type="entry name" value="POTRA_3"/>
    <property type="match status" value="1"/>
</dbReference>
<evidence type="ECO:0000256" key="5">
    <source>
        <dbReference type="ARBA" id="ARBA00022692"/>
    </source>
</evidence>
<dbReference type="EMBL" id="QPMK01000002">
    <property type="protein sequence ID" value="RDD67847.1"/>
    <property type="molecule type" value="Genomic_DNA"/>
</dbReference>
<keyword evidence="3" id="KW-0813">Transport</keyword>
<evidence type="ECO:0000256" key="1">
    <source>
        <dbReference type="ARBA" id="ARBA00004442"/>
    </source>
</evidence>
<dbReference type="InterPro" id="IPR027282">
    <property type="entry name" value="TPS"/>
</dbReference>
<dbReference type="InterPro" id="IPR035251">
    <property type="entry name" value="ShlB_POTRA"/>
</dbReference>
<sequence length="560" mass="60334">MRRCHAATLATLITLAAQGAQAQDIPADPLLEARRIEALEARTNALGSFTQQGGVPDPGAPQARSGPCFDVQSVTVTGVTALSQDRIDALMAGYVPACLQGADIQGMMRDIDRAYGEEGLITTKTYIPPQNLAEGTLTLDVLEGRIEGLFLVGPEGEITGARAKRLLGTAFPEAAPGDLFDLRGFEQGLDQMNRLTSVDAKLQLQPGDTPGGSFVIVERAQADRFRGRAQFDTLGSDVNGRLRVTLGVELDDALGLNDAWAASLSGTANSNAISLSGSVPYGRWTFGLDLSASEYLTPLSPVSELFGTASTAELSAGYMLHRGQFSTTSARARLAVRDSERFVNNAQLIPLRLSTLQLGLERLQLSETARNSFDGTLTLGLPWFDATRDPDAPLPDEPRAQFLSLGFGWQRQGALGSAGTLVTDLRGQFSPVPLYGVEQLALGSYSTIRGYDAPVAIGDSGIYLRSDLYLSPELWTRALPVFERSEILARIQPHVFADFGVTHDRAGDRTQRAAGIGAGLSWDFWRFNATALVALPLVDDRNRWDRGAPLVQVRLDTKLW</sequence>
<dbReference type="GO" id="GO:0046819">
    <property type="term" value="P:protein secretion by the type V secretion system"/>
    <property type="evidence" value="ECO:0007669"/>
    <property type="project" value="TreeGrafter"/>
</dbReference>
<dbReference type="GO" id="GO:0008320">
    <property type="term" value="F:protein transmembrane transporter activity"/>
    <property type="evidence" value="ECO:0007669"/>
    <property type="project" value="TreeGrafter"/>
</dbReference>
<dbReference type="RefSeq" id="WP_114509659.1">
    <property type="nucleotide sequence ID" value="NZ_QPMK01000002.1"/>
</dbReference>
<evidence type="ECO:0000256" key="3">
    <source>
        <dbReference type="ARBA" id="ARBA00022448"/>
    </source>
</evidence>
<gene>
    <name evidence="11" type="ORF">DU478_04090</name>
</gene>
<dbReference type="Pfam" id="PF03865">
    <property type="entry name" value="ShlB"/>
    <property type="match status" value="1"/>
</dbReference>
<dbReference type="InterPro" id="IPR013686">
    <property type="entry name" value="Polypept-transport_assoc_ShlB"/>
</dbReference>
<reference evidence="11 12" key="1">
    <citation type="submission" date="2018-07" db="EMBL/GenBank/DDBJ databases">
        <title>Thalassococcus profundi sp. nov., a marine bacterium isolated from deep seawater of Okinawa Trough.</title>
        <authorList>
            <person name="Yu M."/>
        </authorList>
    </citation>
    <scope>NUCLEOTIDE SEQUENCE [LARGE SCALE GENOMIC DNA]</scope>
    <source>
        <strain evidence="11 12">WRAS1</strain>
    </source>
</reference>
<dbReference type="Pfam" id="PF08479">
    <property type="entry name" value="POTRA_2"/>
    <property type="match status" value="1"/>
</dbReference>
<evidence type="ECO:0000313" key="11">
    <source>
        <dbReference type="EMBL" id="RDD67847.1"/>
    </source>
</evidence>
<keyword evidence="12" id="KW-1185">Reference proteome</keyword>
<feature type="chain" id="PRO_5016736746" evidence="9">
    <location>
        <begin position="23"/>
        <end position="560"/>
    </location>
</feature>
<dbReference type="OrthoDB" id="290122at2"/>
<accession>A0A369TUL4</accession>
<keyword evidence="4" id="KW-1134">Transmembrane beta strand</keyword>
<dbReference type="AlphaFoldDB" id="A0A369TUL4"/>
<dbReference type="InterPro" id="IPR051544">
    <property type="entry name" value="TPS_OM_transporter"/>
</dbReference>
<evidence type="ECO:0000256" key="9">
    <source>
        <dbReference type="SAM" id="SignalP"/>
    </source>
</evidence>
<dbReference type="InterPro" id="IPR005565">
    <property type="entry name" value="Hemolysn_activator_HlyB_C"/>
</dbReference>
<comment type="similarity">
    <text evidence="2">Belongs to the TPS (TC 1.B.20) family.</text>
</comment>
<dbReference type="PANTHER" id="PTHR34597:SF3">
    <property type="entry name" value="OUTER MEMBRANE TRANSPORTER CDIB"/>
    <property type="match status" value="1"/>
</dbReference>
<keyword evidence="9" id="KW-0732">Signal</keyword>
<dbReference type="Gene3D" id="2.40.160.50">
    <property type="entry name" value="membrane protein fhac: a member of the omp85/tpsb transporter family"/>
    <property type="match status" value="1"/>
</dbReference>
<protein>
    <submittedName>
        <fullName evidence="11">ShlB/FhaC/HecB family hemolysin secretion/activation protein</fullName>
    </submittedName>
</protein>
<keyword evidence="5" id="KW-0812">Transmembrane</keyword>
<keyword evidence="7" id="KW-0472">Membrane</keyword>
<dbReference type="PANTHER" id="PTHR34597">
    <property type="entry name" value="SLR1661 PROTEIN"/>
    <property type="match status" value="1"/>
</dbReference>
<evidence type="ECO:0000256" key="2">
    <source>
        <dbReference type="ARBA" id="ARBA00009055"/>
    </source>
</evidence>
<feature type="signal peptide" evidence="9">
    <location>
        <begin position="1"/>
        <end position="22"/>
    </location>
</feature>
<dbReference type="Gene3D" id="3.10.20.310">
    <property type="entry name" value="membrane protein fhac"/>
    <property type="match status" value="1"/>
</dbReference>
<comment type="caution">
    <text evidence="11">The sequence shown here is derived from an EMBL/GenBank/DDBJ whole genome shotgun (WGS) entry which is preliminary data.</text>
</comment>
<dbReference type="GO" id="GO:0098046">
    <property type="term" value="C:type V protein secretion system complex"/>
    <property type="evidence" value="ECO:0007669"/>
    <property type="project" value="TreeGrafter"/>
</dbReference>
<keyword evidence="6" id="KW-0653">Protein transport</keyword>
<feature type="domain" description="POTRA" evidence="10">
    <location>
        <begin position="69"/>
        <end position="144"/>
    </location>
</feature>
<proteinExistence type="inferred from homology"/>
<evidence type="ECO:0000256" key="7">
    <source>
        <dbReference type="ARBA" id="ARBA00023136"/>
    </source>
</evidence>
<dbReference type="Proteomes" id="UP000253977">
    <property type="component" value="Unassembled WGS sequence"/>
</dbReference>
<evidence type="ECO:0000256" key="4">
    <source>
        <dbReference type="ARBA" id="ARBA00022452"/>
    </source>
</evidence>
<dbReference type="PROSITE" id="PS51779">
    <property type="entry name" value="POTRA"/>
    <property type="match status" value="1"/>
</dbReference>
<evidence type="ECO:0000256" key="6">
    <source>
        <dbReference type="ARBA" id="ARBA00022927"/>
    </source>
</evidence>
<dbReference type="PIRSF" id="PIRSF029745">
    <property type="entry name" value="FhaC"/>
    <property type="match status" value="1"/>
</dbReference>